<reference evidence="10" key="1">
    <citation type="submission" date="2014-05" db="EMBL/GenBank/DDBJ databases">
        <authorList>
            <person name="Chronopoulou M."/>
        </authorList>
    </citation>
    <scope>NUCLEOTIDE SEQUENCE</scope>
    <source>
        <tissue evidence="10">Whole organism</tissue>
    </source>
</reference>
<evidence type="ECO:0000256" key="6">
    <source>
        <dbReference type="ARBA" id="ARBA00023157"/>
    </source>
</evidence>
<dbReference type="InterPro" id="IPR009003">
    <property type="entry name" value="Peptidase_S1_PA"/>
</dbReference>
<dbReference type="PRINTS" id="PR00722">
    <property type="entry name" value="CHYMOTRYPSIN"/>
</dbReference>
<protein>
    <submittedName>
        <fullName evidence="10">Anionic trypsin2like [Oryzias latipes]</fullName>
    </submittedName>
</protein>
<dbReference type="EMBL" id="HACA01010258">
    <property type="protein sequence ID" value="CDW27619.1"/>
    <property type="molecule type" value="Transcribed_RNA"/>
</dbReference>
<dbReference type="InterPro" id="IPR043504">
    <property type="entry name" value="Peptidase_S1_PA_chymotrypsin"/>
</dbReference>
<dbReference type="PROSITE" id="PS50240">
    <property type="entry name" value="TRYPSIN_DOM"/>
    <property type="match status" value="1"/>
</dbReference>
<keyword evidence="2" id="KW-0964">Secreted</keyword>
<feature type="domain" description="Peptidase S1" evidence="9">
    <location>
        <begin position="55"/>
        <end position="273"/>
    </location>
</feature>
<dbReference type="GO" id="GO:0004252">
    <property type="term" value="F:serine-type endopeptidase activity"/>
    <property type="evidence" value="ECO:0007669"/>
    <property type="project" value="InterPro"/>
</dbReference>
<name>A0A0K2TNR8_LEPSM</name>
<evidence type="ECO:0000313" key="10">
    <source>
        <dbReference type="EMBL" id="CDW27619.1"/>
    </source>
</evidence>
<evidence type="ECO:0000256" key="3">
    <source>
        <dbReference type="ARBA" id="ARBA00022670"/>
    </source>
</evidence>
<keyword evidence="5 7" id="KW-0720">Serine protease</keyword>
<dbReference type="AlphaFoldDB" id="A0A0K2TNR8"/>
<dbReference type="GO" id="GO:0016485">
    <property type="term" value="P:protein processing"/>
    <property type="evidence" value="ECO:0007669"/>
    <property type="project" value="UniProtKB-ARBA"/>
</dbReference>
<evidence type="ECO:0000256" key="8">
    <source>
        <dbReference type="SAM" id="SignalP"/>
    </source>
</evidence>
<dbReference type="Gene3D" id="2.40.10.10">
    <property type="entry name" value="Trypsin-like serine proteases"/>
    <property type="match status" value="2"/>
</dbReference>
<dbReference type="FunFam" id="2.40.10.10:FF:000047">
    <property type="entry name" value="Trypsin eta"/>
    <property type="match status" value="1"/>
</dbReference>
<evidence type="ECO:0000256" key="4">
    <source>
        <dbReference type="ARBA" id="ARBA00022801"/>
    </source>
</evidence>
<dbReference type="InterPro" id="IPR050127">
    <property type="entry name" value="Serine_Proteases_S1"/>
</dbReference>
<dbReference type="Pfam" id="PF00089">
    <property type="entry name" value="Trypsin"/>
    <property type="match status" value="1"/>
</dbReference>
<dbReference type="SUPFAM" id="SSF50494">
    <property type="entry name" value="Trypsin-like serine proteases"/>
    <property type="match status" value="1"/>
</dbReference>
<dbReference type="InterPro" id="IPR001314">
    <property type="entry name" value="Peptidase_S1A"/>
</dbReference>
<feature type="chain" id="PRO_5005488002" evidence="8">
    <location>
        <begin position="35"/>
        <end position="273"/>
    </location>
</feature>
<dbReference type="InterPro" id="IPR018114">
    <property type="entry name" value="TRYPSIN_HIS"/>
</dbReference>
<evidence type="ECO:0000256" key="5">
    <source>
        <dbReference type="ARBA" id="ARBA00022825"/>
    </source>
</evidence>
<dbReference type="SMART" id="SM00020">
    <property type="entry name" value="Tryp_SPc"/>
    <property type="match status" value="1"/>
</dbReference>
<dbReference type="InterPro" id="IPR033116">
    <property type="entry name" value="TRYPSIN_SER"/>
</dbReference>
<dbReference type="PROSITE" id="PS00135">
    <property type="entry name" value="TRYPSIN_SER"/>
    <property type="match status" value="1"/>
</dbReference>
<dbReference type="InterPro" id="IPR001254">
    <property type="entry name" value="Trypsin_dom"/>
</dbReference>
<keyword evidence="8" id="KW-0732">Signal</keyword>
<keyword evidence="4 7" id="KW-0378">Hydrolase</keyword>
<organism evidence="10">
    <name type="scientific">Lepeophtheirus salmonis</name>
    <name type="common">Salmon louse</name>
    <name type="synonym">Caligus salmonis</name>
    <dbReference type="NCBI Taxonomy" id="72036"/>
    <lineage>
        <taxon>Eukaryota</taxon>
        <taxon>Metazoa</taxon>
        <taxon>Ecdysozoa</taxon>
        <taxon>Arthropoda</taxon>
        <taxon>Crustacea</taxon>
        <taxon>Multicrustacea</taxon>
        <taxon>Hexanauplia</taxon>
        <taxon>Copepoda</taxon>
        <taxon>Siphonostomatoida</taxon>
        <taxon>Caligidae</taxon>
        <taxon>Lepeophtheirus</taxon>
    </lineage>
</organism>
<comment type="subcellular location">
    <subcellularLocation>
        <location evidence="1">Secreted</location>
    </subcellularLocation>
</comment>
<feature type="non-terminal residue" evidence="10">
    <location>
        <position position="273"/>
    </location>
</feature>
<keyword evidence="3 7" id="KW-0645">Protease</keyword>
<dbReference type="OrthoDB" id="10059102at2759"/>
<proteinExistence type="predicted"/>
<keyword evidence="6" id="KW-1015">Disulfide bond</keyword>
<dbReference type="PROSITE" id="PS00134">
    <property type="entry name" value="TRYPSIN_HIS"/>
    <property type="match status" value="1"/>
</dbReference>
<accession>A0A0K2TNR8</accession>
<evidence type="ECO:0000259" key="9">
    <source>
        <dbReference type="PROSITE" id="PS50240"/>
    </source>
</evidence>
<evidence type="ECO:0000256" key="1">
    <source>
        <dbReference type="ARBA" id="ARBA00004613"/>
    </source>
</evidence>
<sequence>KIFIFQFTFRLNKGNKMLRNICLLLTLALCCTNAKDFTSEYRLIHAMRYMGESKIVGGTEAQPHSIPFQVSFQRKNGFHFCGGSILDETTVITAGHCCKGFSINDVQVVVGAHDFNSPEGTEQTQNIVKITYHENFASKGINNDICLLEVEHPFEFNDNVKPVTLPEKEFTPTGEVVVSGWGTLRANGNSSPVLRTVTLNMVPYLRCYINYIGGLDESMICASGKGKDSCQGDSGGPLVQENTLVGIVSWGIGCAHPWFPGVYTKVSMFIDWI</sequence>
<evidence type="ECO:0000256" key="7">
    <source>
        <dbReference type="RuleBase" id="RU363034"/>
    </source>
</evidence>
<dbReference type="PANTHER" id="PTHR24264:SF58">
    <property type="entry name" value="SI:DKEY-33M11.8-RELATED"/>
    <property type="match status" value="1"/>
</dbReference>
<dbReference type="CDD" id="cd00190">
    <property type="entry name" value="Tryp_SPc"/>
    <property type="match status" value="1"/>
</dbReference>
<dbReference type="PANTHER" id="PTHR24264">
    <property type="entry name" value="TRYPSIN-RELATED"/>
    <property type="match status" value="1"/>
</dbReference>
<feature type="non-terminal residue" evidence="10">
    <location>
        <position position="1"/>
    </location>
</feature>
<evidence type="ECO:0000256" key="2">
    <source>
        <dbReference type="ARBA" id="ARBA00022525"/>
    </source>
</evidence>
<feature type="signal peptide" evidence="8">
    <location>
        <begin position="1"/>
        <end position="34"/>
    </location>
</feature>
<dbReference type="GO" id="GO:0005615">
    <property type="term" value="C:extracellular space"/>
    <property type="evidence" value="ECO:0007669"/>
    <property type="project" value="TreeGrafter"/>
</dbReference>